<evidence type="ECO:0000313" key="4">
    <source>
        <dbReference type="EMBL" id="MBB4964940.1"/>
    </source>
</evidence>
<evidence type="ECO:0000256" key="2">
    <source>
        <dbReference type="ARBA" id="ARBA00022793"/>
    </source>
</evidence>
<feature type="region of interest" description="Disordered" evidence="3">
    <location>
        <begin position="224"/>
        <end position="248"/>
    </location>
</feature>
<dbReference type="InterPro" id="IPR015421">
    <property type="entry name" value="PyrdxlP-dep_Trfase_major"/>
</dbReference>
<keyword evidence="2" id="KW-0210">Decarboxylase</keyword>
<dbReference type="AlphaFoldDB" id="A0A7W7WV58"/>
<feature type="region of interest" description="Disordered" evidence="3">
    <location>
        <begin position="1"/>
        <end position="35"/>
    </location>
</feature>
<sequence>MTRIESDTQTFPEVDLPSQDVWSAVPPAPPHPDQFKLGPEALDPAARMRALDGLNAYLDYRRDHLLGYQVNEDMNAYRQDLSRFLTKHVNNIGDPFQDGGLKVNSKIAEQAVLNYFSTLWHGAAYDPRNRESIWGYVLSMGSTEGNMYALWNARDYLAGRRLLGEDGTDRPVLYQEPMIANVNPNAYKPIAFYSQDTHYSFAKAVRVLDLPTFSRYGREHYRDENPLGGPWPDEVPSEGGPEGKPSTYGPGSIDVAALAKLVEFFAGKGHPIIVSLNLGSTFKGAYDDVRQVADTLLPIFERHGLVDRVVEYEKGQSDRRRGFWIHVDGALGGSYLPFLRMAAENPKYDYHPPVPVPEFDFGLRSATPTVPSMDMVSSIVCSGHKWMGSPMLCGVVATKVKYQMQPPDNPEYIGSQDTTFAGSRNGFTPIVMWDHIAKNSYDRQVSLTTNAQRMAEYLEQKLLGLQAQKESTGKPAGWMWIDRTPLALTVRFRRPNSAIVAKWSLSTVSMLMEPGDPMSRRDLAHIFLMASATPEKIDAFISDLHADNAFDDHVAPTIAAPSQTFGGRALSATTHFADRGFA</sequence>
<dbReference type="EC" id="4.1.1.22" evidence="4"/>
<dbReference type="InterPro" id="IPR051151">
    <property type="entry name" value="Group_II_Decarboxylase"/>
</dbReference>
<keyword evidence="4" id="KW-0456">Lyase</keyword>
<dbReference type="Proteomes" id="UP000542674">
    <property type="component" value="Unassembled WGS sequence"/>
</dbReference>
<dbReference type="PANTHER" id="PTHR46101">
    <property type="match status" value="1"/>
</dbReference>
<proteinExistence type="inferred from homology"/>
<dbReference type="Gene3D" id="3.40.640.10">
    <property type="entry name" value="Type I PLP-dependent aspartate aminotransferase-like (Major domain)"/>
    <property type="match status" value="1"/>
</dbReference>
<dbReference type="RefSeq" id="WP_184668250.1">
    <property type="nucleotide sequence ID" value="NZ_BAABAI010000039.1"/>
</dbReference>
<protein>
    <submittedName>
        <fullName evidence="4">Histidine decarboxylase</fullName>
        <ecNumber evidence="4">4.1.1.22</ecNumber>
    </submittedName>
</protein>
<dbReference type="PROSITE" id="PS00392">
    <property type="entry name" value="DDC_GAD_HDC_YDC"/>
    <property type="match status" value="1"/>
</dbReference>
<gene>
    <name evidence="4" type="ORF">F4559_002299</name>
</gene>
<name>A0A7W7WV58_9PSEU</name>
<evidence type="ECO:0000256" key="1">
    <source>
        <dbReference type="ARBA" id="ARBA00009533"/>
    </source>
</evidence>
<keyword evidence="5" id="KW-1185">Reference proteome</keyword>
<evidence type="ECO:0000313" key="5">
    <source>
        <dbReference type="Proteomes" id="UP000542674"/>
    </source>
</evidence>
<dbReference type="PANTHER" id="PTHR46101:SF18">
    <property type="entry name" value="HISTIDINE DECARBOXYLASE"/>
    <property type="match status" value="1"/>
</dbReference>
<comment type="caution">
    <text evidence="4">The sequence shown here is derived from an EMBL/GenBank/DDBJ whole genome shotgun (WGS) entry which is preliminary data.</text>
</comment>
<dbReference type="EMBL" id="JACHJS010000001">
    <property type="protein sequence ID" value="MBB4964940.1"/>
    <property type="molecule type" value="Genomic_DNA"/>
</dbReference>
<evidence type="ECO:0000256" key="3">
    <source>
        <dbReference type="SAM" id="MobiDB-lite"/>
    </source>
</evidence>
<reference evidence="4 5" key="1">
    <citation type="submission" date="2020-08" db="EMBL/GenBank/DDBJ databases">
        <title>Sequencing the genomes of 1000 actinobacteria strains.</title>
        <authorList>
            <person name="Klenk H.-P."/>
        </authorList>
    </citation>
    <scope>NUCLEOTIDE SEQUENCE [LARGE SCALE GENOMIC DNA]</scope>
    <source>
        <strain evidence="4 5">DSM 45084</strain>
    </source>
</reference>
<accession>A0A7W7WV58</accession>
<dbReference type="GO" id="GO:0004398">
    <property type="term" value="F:histidine decarboxylase activity"/>
    <property type="evidence" value="ECO:0007669"/>
    <property type="project" value="UniProtKB-EC"/>
</dbReference>
<comment type="similarity">
    <text evidence="1">Belongs to the group II decarboxylase family.</text>
</comment>
<dbReference type="SUPFAM" id="SSF53383">
    <property type="entry name" value="PLP-dependent transferases"/>
    <property type="match status" value="1"/>
</dbReference>
<organism evidence="4 5">
    <name type="scientific">Saccharothrix violaceirubra</name>
    <dbReference type="NCBI Taxonomy" id="413306"/>
    <lineage>
        <taxon>Bacteria</taxon>
        <taxon>Bacillati</taxon>
        <taxon>Actinomycetota</taxon>
        <taxon>Actinomycetes</taxon>
        <taxon>Pseudonocardiales</taxon>
        <taxon>Pseudonocardiaceae</taxon>
        <taxon>Saccharothrix</taxon>
    </lineage>
</organism>
<dbReference type="InterPro" id="IPR015424">
    <property type="entry name" value="PyrdxlP-dep_Trfase"/>
</dbReference>
<dbReference type="InterPro" id="IPR021115">
    <property type="entry name" value="Pyridoxal-P_BS"/>
</dbReference>